<evidence type="ECO:0000313" key="3">
    <source>
        <dbReference type="Proteomes" id="UP000000795"/>
    </source>
</evidence>
<organism evidence="2">
    <name type="scientific">Chlamydia trachomatis serovar L2 (strain ATCC VR-902B / DSM 19102 / 434/Bu)</name>
    <dbReference type="NCBI Taxonomy" id="471472"/>
    <lineage>
        <taxon>Bacteria</taxon>
        <taxon>Pseudomonadati</taxon>
        <taxon>Chlamydiota</taxon>
        <taxon>Chlamydiia</taxon>
        <taxon>Chlamydiales</taxon>
        <taxon>Chlamydiaceae</taxon>
        <taxon>Chlamydia/Chlamydophila group</taxon>
        <taxon>Chlamydia</taxon>
    </lineage>
</organism>
<protein>
    <submittedName>
        <fullName evidence="2">Membrane protein</fullName>
    </submittedName>
</protein>
<dbReference type="Proteomes" id="UP001154402">
    <property type="component" value="Chromosome"/>
</dbReference>
<evidence type="ECO:0000256" key="1">
    <source>
        <dbReference type="SAM" id="Phobius"/>
    </source>
</evidence>
<dbReference type="EMBL" id="AM884176">
    <property type="protein sequence ID" value="CAP04196.1"/>
    <property type="molecule type" value="Genomic_DNA"/>
</dbReference>
<dbReference type="AlphaFoldDB" id="A0A0H3MDQ1"/>
<name>A0A0H3MDQ1_CHLT2</name>
<feature type="transmembrane region" description="Helical" evidence="1">
    <location>
        <begin position="6"/>
        <end position="24"/>
    </location>
</feature>
<keyword evidence="1" id="KW-1133">Transmembrane helix</keyword>
<dbReference type="HOGENOM" id="CLU_3133816_0_0_0"/>
<accession>A0A0H3MDQ1</accession>
<dbReference type="RefSeq" id="WP_009871860.1">
    <property type="nucleotide sequence ID" value="NC_010287.1"/>
</dbReference>
<gene>
    <name evidence="2" type="ordered locus">CTL0758</name>
</gene>
<evidence type="ECO:0000313" key="2">
    <source>
        <dbReference type="EMBL" id="CAP04196.1"/>
    </source>
</evidence>
<keyword evidence="1" id="KW-0812">Transmembrane</keyword>
<keyword evidence="1" id="KW-0472">Membrane</keyword>
<reference evidence="2" key="1">
    <citation type="journal article" date="2008" name="Genome Res.">
        <title>Chlamydia trachomatis: genome sequence analysis of lymphogranuloma venereum isolates.</title>
        <authorList>
            <person name="Thomson N.R."/>
            <person name="Holden M.T."/>
            <person name="Carder C."/>
            <person name="Lennard N."/>
            <person name="Lockey S.J."/>
            <person name="Marsh P."/>
            <person name="Skipp P."/>
            <person name="O'Connor C.D."/>
            <person name="Goodhead I."/>
            <person name="Norbertzcak H."/>
            <person name="Harris B."/>
            <person name="Ormond D."/>
            <person name="Rance R."/>
            <person name="Quail M.A."/>
            <person name="Parkhill J."/>
            <person name="Stephens R.S."/>
            <person name="Clarke I.N."/>
        </authorList>
    </citation>
    <scope>NUCLEOTIDE SEQUENCE [LARGE SCALE GENOMIC DNA]</scope>
    <source>
        <strain evidence="2">434/Bu</strain>
        <strain evidence="3">434/Bu / ATCC VR-902B</strain>
    </source>
</reference>
<dbReference type="KEGG" id="ctb:CTL0758"/>
<sequence length="49" mass="5753">MGWGFFVWVAIVRGLFLWLVKEALSARLGYRGIYPQEERGGEEKYRFLG</sequence>
<dbReference type="PATRIC" id="fig|471472.4.peg.814"/>
<proteinExistence type="predicted"/>